<keyword evidence="7" id="KW-1185">Reference proteome</keyword>
<accession>A0AAD1FDW8</accession>
<dbReference type="InterPro" id="IPR000524">
    <property type="entry name" value="Tscrpt_reg_HTH_GntR"/>
</dbReference>
<dbReference type="Pfam" id="PF07729">
    <property type="entry name" value="FCD"/>
    <property type="match status" value="1"/>
</dbReference>
<evidence type="ECO:0000256" key="3">
    <source>
        <dbReference type="ARBA" id="ARBA00023163"/>
    </source>
</evidence>
<reference evidence="6 7" key="2">
    <citation type="journal article" date="2017" name="Int. J. Syst. Evol. Microbiol.">
        <title>Pseudomonas furukawaii sp. nov., a polychlorinated biphenyl-degrading bacterium isolated from biphenyl-contaminated soil in Japan.</title>
        <authorList>
            <person name="Kimura N."/>
            <person name="Watanabe T."/>
            <person name="Suenaga H."/>
            <person name="Fujihara H."/>
            <person name="Futagami T."/>
            <person name="Goto M."/>
            <person name="Hanada S."/>
            <person name="Hirose J."/>
        </authorList>
    </citation>
    <scope>NUCLEOTIDE SEQUENCE [LARGE SCALE GENOMIC DNA]</scope>
    <source>
        <strain evidence="7">DSM 10086 / NBRC 110670 / KF707</strain>
    </source>
</reference>
<dbReference type="Proteomes" id="UP000218554">
    <property type="component" value="Chromosome"/>
</dbReference>
<keyword evidence="3" id="KW-0804">Transcription</keyword>
<dbReference type="PROSITE" id="PS50949">
    <property type="entry name" value="HTH_GNTR"/>
    <property type="match status" value="1"/>
</dbReference>
<dbReference type="AlphaFoldDB" id="A0AAD1FDW8"/>
<dbReference type="InterPro" id="IPR036390">
    <property type="entry name" value="WH_DNA-bd_sf"/>
</dbReference>
<dbReference type="Gene3D" id="1.10.10.10">
    <property type="entry name" value="Winged helix-like DNA-binding domain superfamily/Winged helix DNA-binding domain"/>
    <property type="match status" value="1"/>
</dbReference>
<dbReference type="Gene3D" id="1.20.120.530">
    <property type="entry name" value="GntR ligand-binding domain-like"/>
    <property type="match status" value="1"/>
</dbReference>
<dbReference type="PANTHER" id="PTHR43537">
    <property type="entry name" value="TRANSCRIPTIONAL REGULATOR, GNTR FAMILY"/>
    <property type="match status" value="1"/>
</dbReference>
<reference evidence="7" key="1">
    <citation type="submission" date="2015-05" db="EMBL/GenBank/DDBJ databases">
        <title>Draft genome sequencing of a biphenyl-degrading bacterium, Pseudomonas balearica KF707 (=NBRC110670).</title>
        <authorList>
            <person name="Kimura N."/>
            <person name="Hirose J."/>
            <person name="Watanabe T."/>
            <person name="Suenaga H."/>
            <person name="Fujihara H."/>
            <person name="Noguchi M."/>
            <person name="Hashimoto M."/>
            <person name="Shimodaira J."/>
            <person name="Tsuchikane K."/>
            <person name="Hosoyama A."/>
            <person name="Yamazoe A."/>
            <person name="Fujita N."/>
            <person name="Furukawa K."/>
        </authorList>
    </citation>
    <scope>NUCLEOTIDE SEQUENCE [LARGE SCALE GENOMIC DNA]</scope>
    <source>
        <strain evidence="7">DSM 10086 / NBRC 110670 / KF707</strain>
    </source>
</reference>
<dbReference type="PANTHER" id="PTHR43537:SF53">
    <property type="entry name" value="HTH-TYPE TRANSCRIPTIONAL REPRESSOR NANR"/>
    <property type="match status" value="1"/>
</dbReference>
<sequence length="249" mass="27544">MQVGSMHHRLSPAGGNPQGPARAPGHLVYEALYSAILERRLAPATRLSKDTLGRIFRVSSGTVQRALTRLAEEGAVDLSPNQVAAVARPTERHARELLEARLLIEAQVIRLVSGRLDAERLDELRGLVRCQRDCLARGDHAGLILAANRFHLRLAEHADNPWLPNFLAKLLRRAALAISLSRGRAYDEGTCVEHEALIEALAAGEGERACLLMDRHLNGLFARLRFMPPPTEDLRAAFQGRLPVHRGRR</sequence>
<organism evidence="6 7">
    <name type="scientific">Metapseudomonas furukawaii</name>
    <name type="common">Pseudomonas furukawaii</name>
    <dbReference type="NCBI Taxonomy" id="1149133"/>
    <lineage>
        <taxon>Bacteria</taxon>
        <taxon>Pseudomonadati</taxon>
        <taxon>Pseudomonadota</taxon>
        <taxon>Gammaproteobacteria</taxon>
        <taxon>Pseudomonadales</taxon>
        <taxon>Pseudomonadaceae</taxon>
        <taxon>Metapseudomonas</taxon>
    </lineage>
</organism>
<feature type="domain" description="HTH gntR-type" evidence="5">
    <location>
        <begin position="22"/>
        <end position="89"/>
    </location>
</feature>
<feature type="compositionally biased region" description="Basic residues" evidence="4">
    <location>
        <begin position="1"/>
        <end position="10"/>
    </location>
</feature>
<keyword evidence="1" id="KW-0805">Transcription regulation</keyword>
<dbReference type="InterPro" id="IPR008920">
    <property type="entry name" value="TF_FadR/GntR_C"/>
</dbReference>
<proteinExistence type="predicted"/>
<keyword evidence="2" id="KW-0238">DNA-binding</keyword>
<dbReference type="GO" id="GO:0003700">
    <property type="term" value="F:DNA-binding transcription factor activity"/>
    <property type="evidence" value="ECO:0007669"/>
    <property type="project" value="InterPro"/>
</dbReference>
<dbReference type="InterPro" id="IPR036388">
    <property type="entry name" value="WH-like_DNA-bd_sf"/>
</dbReference>
<dbReference type="RefSeq" id="WP_100244170.1">
    <property type="nucleotide sequence ID" value="NZ_AJMR01000047.1"/>
</dbReference>
<dbReference type="SUPFAM" id="SSF46785">
    <property type="entry name" value="Winged helix' DNA-binding domain"/>
    <property type="match status" value="1"/>
</dbReference>
<evidence type="ECO:0000313" key="6">
    <source>
        <dbReference type="EMBL" id="BAU72402.1"/>
    </source>
</evidence>
<dbReference type="SMART" id="SM00895">
    <property type="entry name" value="FCD"/>
    <property type="match status" value="1"/>
</dbReference>
<evidence type="ECO:0000256" key="4">
    <source>
        <dbReference type="SAM" id="MobiDB-lite"/>
    </source>
</evidence>
<dbReference type="Pfam" id="PF00392">
    <property type="entry name" value="GntR"/>
    <property type="match status" value="1"/>
</dbReference>
<evidence type="ECO:0000256" key="2">
    <source>
        <dbReference type="ARBA" id="ARBA00023125"/>
    </source>
</evidence>
<protein>
    <submittedName>
        <fullName evidence="6">Transcriptional regulator</fullName>
    </submittedName>
</protein>
<dbReference type="GO" id="GO:0003677">
    <property type="term" value="F:DNA binding"/>
    <property type="evidence" value="ECO:0007669"/>
    <property type="project" value="UniProtKB-KW"/>
</dbReference>
<evidence type="ECO:0000259" key="5">
    <source>
        <dbReference type="PROSITE" id="PS50949"/>
    </source>
</evidence>
<dbReference type="SUPFAM" id="SSF48008">
    <property type="entry name" value="GntR ligand-binding domain-like"/>
    <property type="match status" value="1"/>
</dbReference>
<evidence type="ECO:0000313" key="7">
    <source>
        <dbReference type="Proteomes" id="UP000218554"/>
    </source>
</evidence>
<dbReference type="InterPro" id="IPR011711">
    <property type="entry name" value="GntR_C"/>
</dbReference>
<dbReference type="EMBL" id="AP014862">
    <property type="protein sequence ID" value="BAU72402.1"/>
    <property type="molecule type" value="Genomic_DNA"/>
</dbReference>
<dbReference type="KEGG" id="pfuw:KF707C_7140"/>
<name>A0AAD1FDW8_METFU</name>
<evidence type="ECO:0000256" key="1">
    <source>
        <dbReference type="ARBA" id="ARBA00023015"/>
    </source>
</evidence>
<feature type="region of interest" description="Disordered" evidence="4">
    <location>
        <begin position="1"/>
        <end position="22"/>
    </location>
</feature>
<gene>
    <name evidence="6" type="ORF">KF707C_7140</name>
</gene>